<organism evidence="2 3">
    <name type="scientific">Flavobacterium faecale</name>
    <dbReference type="NCBI Taxonomy" id="1355330"/>
    <lineage>
        <taxon>Bacteria</taxon>
        <taxon>Pseudomonadati</taxon>
        <taxon>Bacteroidota</taxon>
        <taxon>Flavobacteriia</taxon>
        <taxon>Flavobacteriales</taxon>
        <taxon>Flavobacteriaceae</taxon>
        <taxon>Flavobacterium</taxon>
    </lineage>
</organism>
<dbReference type="KEGG" id="ffa:FFWV33_00990"/>
<dbReference type="PANTHER" id="PTHR43798">
    <property type="entry name" value="MONOACYLGLYCEROL LIPASE"/>
    <property type="match status" value="1"/>
</dbReference>
<reference evidence="2 3" key="1">
    <citation type="submission" date="2017-04" db="EMBL/GenBank/DDBJ databases">
        <title>Compelte genome sequence of WV33.</title>
        <authorList>
            <person name="Lee P.C."/>
        </authorList>
    </citation>
    <scope>NUCLEOTIDE SEQUENCE [LARGE SCALE GENOMIC DNA]</scope>
    <source>
        <strain evidence="2 3">WV33</strain>
    </source>
</reference>
<evidence type="ECO:0000313" key="3">
    <source>
        <dbReference type="Proteomes" id="UP000244527"/>
    </source>
</evidence>
<protein>
    <recommendedName>
        <fullName evidence="1">AB hydrolase-1 domain-containing protein</fullName>
    </recommendedName>
</protein>
<evidence type="ECO:0000313" key="2">
    <source>
        <dbReference type="EMBL" id="AWG20199.1"/>
    </source>
</evidence>
<dbReference type="AlphaFoldDB" id="A0A2S1L8W9"/>
<keyword evidence="3" id="KW-1185">Reference proteome</keyword>
<dbReference type="EMBL" id="CP020918">
    <property type="protein sequence ID" value="AWG20199.1"/>
    <property type="molecule type" value="Genomic_DNA"/>
</dbReference>
<dbReference type="RefSeq" id="WP_108739166.1">
    <property type="nucleotide sequence ID" value="NZ_CP020918.1"/>
</dbReference>
<gene>
    <name evidence="2" type="ORF">FFWV33_00990</name>
</gene>
<dbReference type="InterPro" id="IPR050266">
    <property type="entry name" value="AB_hydrolase_sf"/>
</dbReference>
<accession>A0A2S1L8W9</accession>
<dbReference type="InterPro" id="IPR000073">
    <property type="entry name" value="AB_hydrolase_1"/>
</dbReference>
<feature type="domain" description="AB hydrolase-1" evidence="1">
    <location>
        <begin position="19"/>
        <end position="244"/>
    </location>
</feature>
<dbReference type="InterPro" id="IPR029058">
    <property type="entry name" value="AB_hydrolase_fold"/>
</dbReference>
<proteinExistence type="predicted"/>
<dbReference type="Gene3D" id="3.40.50.1820">
    <property type="entry name" value="alpha/beta hydrolase"/>
    <property type="match status" value="1"/>
</dbReference>
<sequence>MNALNNYSYTDVGQGDATIVFVHYFGGDAGSWSWLIDYLKSDYRCVALDLPGFGNSESLEHPSISSYSIYIANFIEALELENYYLCGHSMGGKLVLYVNTLLKKNLPKKIILIAPSPPTIENMSQKEKERMLDHPNRVEAITTVNNAIKKELAHDRFEYAVESQLKIEEGAWKWWINDGMNESITDIIIENSTPVLLIYSTDDPIIKEHDINKEVLPYLKKVETVALSGIGHLIPMESPEELAALLRDKLK</sequence>
<dbReference type="PRINTS" id="PR00111">
    <property type="entry name" value="ABHYDROLASE"/>
</dbReference>
<dbReference type="Pfam" id="PF12697">
    <property type="entry name" value="Abhydrolase_6"/>
    <property type="match status" value="1"/>
</dbReference>
<name>A0A2S1L8W9_9FLAO</name>
<dbReference type="Proteomes" id="UP000244527">
    <property type="component" value="Chromosome"/>
</dbReference>
<dbReference type="OrthoDB" id="7172093at2"/>
<dbReference type="SUPFAM" id="SSF53474">
    <property type="entry name" value="alpha/beta-Hydrolases"/>
    <property type="match status" value="1"/>
</dbReference>
<evidence type="ECO:0000259" key="1">
    <source>
        <dbReference type="Pfam" id="PF12697"/>
    </source>
</evidence>